<gene>
    <name evidence="9" type="ORF">ACFO6W_10300</name>
</gene>
<feature type="signal peptide" evidence="6">
    <location>
        <begin position="1"/>
        <end position="19"/>
    </location>
</feature>
<dbReference type="Pfam" id="PF07980">
    <property type="entry name" value="SusD_RagB"/>
    <property type="match status" value="1"/>
</dbReference>
<dbReference type="EMBL" id="JBHSGN010000067">
    <property type="protein sequence ID" value="MFC4674087.1"/>
    <property type="molecule type" value="Genomic_DNA"/>
</dbReference>
<evidence type="ECO:0000256" key="3">
    <source>
        <dbReference type="ARBA" id="ARBA00022729"/>
    </source>
</evidence>
<name>A0ABV9KVT7_9BACT</name>
<reference evidence="10" key="1">
    <citation type="journal article" date="2019" name="Int. J. Syst. Evol. Microbiol.">
        <title>The Global Catalogue of Microorganisms (GCM) 10K type strain sequencing project: providing services to taxonomists for standard genome sequencing and annotation.</title>
        <authorList>
            <consortium name="The Broad Institute Genomics Platform"/>
            <consortium name="The Broad Institute Genome Sequencing Center for Infectious Disease"/>
            <person name="Wu L."/>
            <person name="Ma J."/>
        </authorList>
    </citation>
    <scope>NUCLEOTIDE SEQUENCE [LARGE SCALE GENOMIC DNA]</scope>
    <source>
        <strain evidence="10">CCUG 66188</strain>
    </source>
</reference>
<dbReference type="InterPro" id="IPR033985">
    <property type="entry name" value="SusD-like_N"/>
</dbReference>
<dbReference type="SUPFAM" id="SSF48452">
    <property type="entry name" value="TPR-like"/>
    <property type="match status" value="1"/>
</dbReference>
<dbReference type="PROSITE" id="PS51257">
    <property type="entry name" value="PROKAR_LIPOPROTEIN"/>
    <property type="match status" value="1"/>
</dbReference>
<evidence type="ECO:0000256" key="1">
    <source>
        <dbReference type="ARBA" id="ARBA00004442"/>
    </source>
</evidence>
<evidence type="ECO:0000256" key="5">
    <source>
        <dbReference type="ARBA" id="ARBA00023237"/>
    </source>
</evidence>
<protein>
    <submittedName>
        <fullName evidence="9">RagB/SusD family nutrient uptake outer membrane protein</fullName>
    </submittedName>
</protein>
<feature type="chain" id="PRO_5045731384" evidence="6">
    <location>
        <begin position="20"/>
        <end position="594"/>
    </location>
</feature>
<evidence type="ECO:0000256" key="4">
    <source>
        <dbReference type="ARBA" id="ARBA00023136"/>
    </source>
</evidence>
<evidence type="ECO:0000256" key="2">
    <source>
        <dbReference type="ARBA" id="ARBA00006275"/>
    </source>
</evidence>
<feature type="domain" description="RagB/SusD" evidence="7">
    <location>
        <begin position="274"/>
        <end position="585"/>
    </location>
</feature>
<sequence length="594" mass="67516">MKKFFIIINCFLVSFLLSCDTLDIENLSDYDANKVWNDEVLATAYVTNLYATVFTNWDTGADQNSEQLTGMPFYANVITISGSGYKKWNYTVIRKINEAIQSLDQGDLSGNVKQSLIAQVLFMRAYVYFEMVIYHGGVPYIKVPQDKDKDDLYVKRNTTAECYDFIIQDLNDAINNGLPDKIPASSNDYGRIDKTYAKAFKAKVLLYKASPQFNPKSPYTNLYWSDAYNAAKEAYDWAKDHGSALTSNYDDIFLKEGGTEVLFAVINEYPNKTGSWDWYLRPQSLSTGQIQRTPTWDMVKAFPMADGKKFNDPGGKYYVSSENDLMQNFWKNRDPRFYSSVLCSGQALPVAGMPAGYRQYTALGLADDADAYGTNPNSGGATTTKNDVMSGFYVRKALDLSLTPDITDQYSVDCIKMRFAELMMIYAEAANETGHLDVTVEMLKEIRKRAGIEAGDGNYGLPASPTREQLRQIILDERNIEFCFEGHRFWDLRRTRNMMILSRLQKYGLESIAINPDGTDMPINIAKEKAANFELTPDNFRYVKQRVPYNPNAENTFVVEESFYFFPLQQTVLDENENLEQNNTWGGTFNPALE</sequence>
<evidence type="ECO:0000259" key="8">
    <source>
        <dbReference type="Pfam" id="PF14322"/>
    </source>
</evidence>
<dbReference type="InterPro" id="IPR011990">
    <property type="entry name" value="TPR-like_helical_dom_sf"/>
</dbReference>
<comment type="caution">
    <text evidence="9">The sequence shown here is derived from an EMBL/GenBank/DDBJ whole genome shotgun (WGS) entry which is preliminary data.</text>
</comment>
<keyword evidence="3 6" id="KW-0732">Signal</keyword>
<comment type="subcellular location">
    <subcellularLocation>
        <location evidence="1">Cell outer membrane</location>
    </subcellularLocation>
</comment>
<organism evidence="9 10">
    <name type="scientific">Dysgonomonas termitidis</name>
    <dbReference type="NCBI Taxonomy" id="1516126"/>
    <lineage>
        <taxon>Bacteria</taxon>
        <taxon>Pseudomonadati</taxon>
        <taxon>Bacteroidota</taxon>
        <taxon>Bacteroidia</taxon>
        <taxon>Bacteroidales</taxon>
        <taxon>Dysgonomonadaceae</taxon>
        <taxon>Dysgonomonas</taxon>
    </lineage>
</organism>
<dbReference type="RefSeq" id="WP_379996026.1">
    <property type="nucleotide sequence ID" value="NZ_JBHSGN010000067.1"/>
</dbReference>
<evidence type="ECO:0000259" key="7">
    <source>
        <dbReference type="Pfam" id="PF07980"/>
    </source>
</evidence>
<dbReference type="Pfam" id="PF14322">
    <property type="entry name" value="SusD-like_3"/>
    <property type="match status" value="1"/>
</dbReference>
<evidence type="ECO:0000313" key="10">
    <source>
        <dbReference type="Proteomes" id="UP001596023"/>
    </source>
</evidence>
<proteinExistence type="inferred from homology"/>
<dbReference type="Proteomes" id="UP001596023">
    <property type="component" value="Unassembled WGS sequence"/>
</dbReference>
<accession>A0ABV9KVT7</accession>
<keyword evidence="5" id="KW-0998">Cell outer membrane</keyword>
<feature type="domain" description="SusD-like N-terminal" evidence="8">
    <location>
        <begin position="76"/>
        <end position="205"/>
    </location>
</feature>
<dbReference type="InterPro" id="IPR012944">
    <property type="entry name" value="SusD_RagB_dom"/>
</dbReference>
<dbReference type="Gene3D" id="1.25.40.390">
    <property type="match status" value="1"/>
</dbReference>
<keyword evidence="10" id="KW-1185">Reference proteome</keyword>
<evidence type="ECO:0000313" key="9">
    <source>
        <dbReference type="EMBL" id="MFC4674087.1"/>
    </source>
</evidence>
<evidence type="ECO:0000256" key="6">
    <source>
        <dbReference type="SAM" id="SignalP"/>
    </source>
</evidence>
<comment type="similarity">
    <text evidence="2">Belongs to the SusD family.</text>
</comment>
<keyword evidence="4" id="KW-0472">Membrane</keyword>